<gene>
    <name evidence="2" type="ORF">AAG570_007373</name>
</gene>
<organism evidence="2 3">
    <name type="scientific">Ranatra chinensis</name>
    <dbReference type="NCBI Taxonomy" id="642074"/>
    <lineage>
        <taxon>Eukaryota</taxon>
        <taxon>Metazoa</taxon>
        <taxon>Ecdysozoa</taxon>
        <taxon>Arthropoda</taxon>
        <taxon>Hexapoda</taxon>
        <taxon>Insecta</taxon>
        <taxon>Pterygota</taxon>
        <taxon>Neoptera</taxon>
        <taxon>Paraneoptera</taxon>
        <taxon>Hemiptera</taxon>
        <taxon>Heteroptera</taxon>
        <taxon>Panheteroptera</taxon>
        <taxon>Nepomorpha</taxon>
        <taxon>Nepidae</taxon>
        <taxon>Ranatrinae</taxon>
        <taxon>Ranatra</taxon>
    </lineage>
</organism>
<keyword evidence="3" id="KW-1185">Reference proteome</keyword>
<accession>A0ABD0XVZ9</accession>
<dbReference type="Proteomes" id="UP001558652">
    <property type="component" value="Unassembled WGS sequence"/>
</dbReference>
<feature type="region of interest" description="Disordered" evidence="1">
    <location>
        <begin position="215"/>
        <end position="234"/>
    </location>
</feature>
<name>A0ABD0XVZ9_9HEMI</name>
<reference evidence="2 3" key="1">
    <citation type="submission" date="2024-07" db="EMBL/GenBank/DDBJ databases">
        <title>Chromosome-level genome assembly of the water stick insect Ranatra chinensis (Heteroptera: Nepidae).</title>
        <authorList>
            <person name="Liu X."/>
        </authorList>
    </citation>
    <scope>NUCLEOTIDE SEQUENCE [LARGE SCALE GENOMIC DNA]</scope>
    <source>
        <strain evidence="2">Cailab_2021Rc</strain>
        <tissue evidence="2">Muscle</tissue>
    </source>
</reference>
<dbReference type="AlphaFoldDB" id="A0ABD0XVZ9"/>
<comment type="caution">
    <text evidence="2">The sequence shown here is derived from an EMBL/GenBank/DDBJ whole genome shotgun (WGS) entry which is preliminary data.</text>
</comment>
<proteinExistence type="predicted"/>
<feature type="compositionally biased region" description="Basic and acidic residues" evidence="1">
    <location>
        <begin position="221"/>
        <end position="234"/>
    </location>
</feature>
<evidence type="ECO:0000313" key="3">
    <source>
        <dbReference type="Proteomes" id="UP001558652"/>
    </source>
</evidence>
<evidence type="ECO:0000313" key="2">
    <source>
        <dbReference type="EMBL" id="KAL1115343.1"/>
    </source>
</evidence>
<dbReference type="EMBL" id="JBFDAA010000020">
    <property type="protein sequence ID" value="KAL1115343.1"/>
    <property type="molecule type" value="Genomic_DNA"/>
</dbReference>
<feature type="region of interest" description="Disordered" evidence="1">
    <location>
        <begin position="108"/>
        <end position="172"/>
    </location>
</feature>
<evidence type="ECO:0000256" key="1">
    <source>
        <dbReference type="SAM" id="MobiDB-lite"/>
    </source>
</evidence>
<sequence length="234" mass="26148">MLPSKYLDVVLEDDEQEARNRAKKHEALESEVTILTGADNPPTTNNNNNVSVNKNCNLFEGWDLGKKLPEALLSECTVEICTDPKRKKEAPKLRFEARVTPIYNNSDRRAERSFYSEEGDDDSEEDPHRDAGDDGQEDVMLSEVEAVYSEHESDSELQVSPQSDPPPAPPAVTLEQARPAVTFVQPAFSLNLLRAEPASVNRHLQLSYDINGSINGFPKWVKTDEPEARGDSPR</sequence>
<protein>
    <submittedName>
        <fullName evidence="2">Uncharacterized protein</fullName>
    </submittedName>
</protein>